<dbReference type="eggNOG" id="COG0663">
    <property type="taxonomic scope" value="Bacteria"/>
</dbReference>
<dbReference type="Gene3D" id="2.160.10.10">
    <property type="entry name" value="Hexapeptide repeat proteins"/>
    <property type="match status" value="1"/>
</dbReference>
<dbReference type="AlphaFoldDB" id="T0HTH3"/>
<keyword evidence="3" id="KW-1185">Reference proteome</keyword>
<evidence type="ECO:0000313" key="3">
    <source>
        <dbReference type="Proteomes" id="UP000015527"/>
    </source>
</evidence>
<gene>
    <name evidence="2" type="ORF">L284_12325</name>
</gene>
<dbReference type="Pfam" id="PF19527">
    <property type="entry name" value="DUF6055"/>
    <property type="match status" value="1"/>
</dbReference>
<dbReference type="OrthoDB" id="9802005at2"/>
<dbReference type="PATRIC" id="fig|1096930.3.peg.2461"/>
<proteinExistence type="predicted"/>
<evidence type="ECO:0000313" key="2">
    <source>
        <dbReference type="EMBL" id="EQB15418.1"/>
    </source>
</evidence>
<protein>
    <recommendedName>
        <fullName evidence="4">Avirulence protein</fullName>
    </recommendedName>
</protein>
<accession>T0HTH3</accession>
<dbReference type="InterPro" id="IPR045690">
    <property type="entry name" value="DUF6055"/>
</dbReference>
<name>T0HTH3_9SPHN</name>
<dbReference type="SUPFAM" id="SSF51161">
    <property type="entry name" value="Trimeric LpxA-like enzymes"/>
    <property type="match status" value="1"/>
</dbReference>
<evidence type="ECO:0008006" key="4">
    <source>
        <dbReference type="Google" id="ProtNLM"/>
    </source>
</evidence>
<feature type="chain" id="PRO_5004576767" description="Avirulence protein" evidence="1">
    <location>
        <begin position="21"/>
        <end position="623"/>
    </location>
</feature>
<keyword evidence="1" id="KW-0732">Signal</keyword>
<dbReference type="NCBIfam" id="NF040510">
    <property type="entry name" value="avirulen_svx"/>
    <property type="match status" value="1"/>
</dbReference>
<sequence>MKAIFPRSALAVLLSGATLAAVPAFSAPVLAQAPGKEACTAGDWKVAATDPSDAANSALPVQMESAHFALHWKPGTVEPAVAQAAAQYLEYVWTYFLDTLKFPEPHCGSAAKFKVNAYVGVGYGLTGGADELGHMGMWIDPAALKDRFGLAHELTHALQAATGRLMDSPYTGWLFESHANWMTVQLPEFRENTHCSVLLKQYPHLYYGSTRSRYCNWQFLEYLKDTYGFEAVNAIWRTAPGKQDPARLTADPFSVLQANQGWSQARLNDVFGDWALHNANWDYTNPDGSDQGAVFRRNYGSYDQTTDANIRSATVLDPIDLKRRRFAVPELWAPQRWGYNVVKLHADAGRDNVTVTFRGVVQQNSAAASMPGLADEPETVPPPASDWRWGVVAVGADGKSRYTPLQRGAKGAATIAVLSGDTGLYLVVMATPSQMQKIRWDQPYYSIYRYPWMVQFDGAMPDRWQPGAPDGIPGGHRHPNGGGWVGPNAEVAKEAYVGPYARVISGTVADRARIEDHAVVMDKAQVRDDAVISGLTVLRGDTVLKDKARAATSMLALGEYDKGIVLSGTARNIGDVEQRGASASRGVFYGFVDPETVKDVKHGAGLSAPVREVTAKPGYRWIF</sequence>
<dbReference type="EMBL" id="ATHL01000076">
    <property type="protein sequence ID" value="EQB15418.1"/>
    <property type="molecule type" value="Genomic_DNA"/>
</dbReference>
<comment type="caution">
    <text evidence="2">The sequence shown here is derived from an EMBL/GenBank/DDBJ whole genome shotgun (WGS) entry which is preliminary data.</text>
</comment>
<dbReference type="RefSeq" id="WP_021234311.1">
    <property type="nucleotide sequence ID" value="NZ_ATHL01000076.1"/>
</dbReference>
<dbReference type="InterPro" id="IPR011004">
    <property type="entry name" value="Trimer_LpxA-like_sf"/>
</dbReference>
<evidence type="ECO:0000256" key="1">
    <source>
        <dbReference type="SAM" id="SignalP"/>
    </source>
</evidence>
<dbReference type="Proteomes" id="UP000015527">
    <property type="component" value="Unassembled WGS sequence"/>
</dbReference>
<feature type="signal peptide" evidence="1">
    <location>
        <begin position="1"/>
        <end position="20"/>
    </location>
</feature>
<reference evidence="2 3" key="1">
    <citation type="journal article" date="2013" name="Genome Announc.">
        <title>Genome Sequence of Novosphingobium lindaniclasticum LE124T, Isolated from a Hexachlorocyclohexane Dumpsite.</title>
        <authorList>
            <person name="Saxena A."/>
            <person name="Nayyar N."/>
            <person name="Sangwan N."/>
            <person name="Kumari R."/>
            <person name="Khurana J.P."/>
            <person name="Lal R."/>
        </authorList>
    </citation>
    <scope>NUCLEOTIDE SEQUENCE [LARGE SCALE GENOMIC DNA]</scope>
    <source>
        <strain evidence="2 3">LE124</strain>
    </source>
</reference>
<organism evidence="2 3">
    <name type="scientific">Novosphingobium lindaniclasticum LE124</name>
    <dbReference type="NCBI Taxonomy" id="1096930"/>
    <lineage>
        <taxon>Bacteria</taxon>
        <taxon>Pseudomonadati</taxon>
        <taxon>Pseudomonadota</taxon>
        <taxon>Alphaproteobacteria</taxon>
        <taxon>Sphingomonadales</taxon>
        <taxon>Sphingomonadaceae</taxon>
        <taxon>Novosphingobium</taxon>
    </lineage>
</organism>